<dbReference type="AlphaFoldDB" id="V5T979"/>
<evidence type="ECO:0008006" key="4">
    <source>
        <dbReference type="Google" id="ProtNLM"/>
    </source>
</evidence>
<name>V5T979_FRANO</name>
<evidence type="ECO:0000256" key="1">
    <source>
        <dbReference type="SAM" id="Phobius"/>
    </source>
</evidence>
<dbReference type="Pfam" id="PF04956">
    <property type="entry name" value="TrbC"/>
    <property type="match status" value="1"/>
</dbReference>
<keyword evidence="1" id="KW-0812">Transmembrane</keyword>
<feature type="chain" id="PRO_5004741754" description="Conjugal transfer protein TrbC" evidence="2">
    <location>
        <begin position="34"/>
        <end position="117"/>
    </location>
</feature>
<dbReference type="EMBL" id="KF640086">
    <property type="protein sequence ID" value="AHB60772.1"/>
    <property type="molecule type" value="Genomic_DNA"/>
</dbReference>
<gene>
    <name evidence="3" type="ORF">N894_0004</name>
</gene>
<organism evidence="3">
    <name type="scientific">Francisella tularensis subsp. novicida PA10-7858</name>
    <dbReference type="NCBI Taxonomy" id="1386968"/>
    <lineage>
        <taxon>Bacteria</taxon>
        <taxon>Pseudomonadati</taxon>
        <taxon>Pseudomonadota</taxon>
        <taxon>Gammaproteobacteria</taxon>
        <taxon>Thiotrichales</taxon>
        <taxon>Francisellaceae</taxon>
        <taxon>Francisella</taxon>
    </lineage>
</organism>
<keyword evidence="2" id="KW-0732">Signal</keyword>
<accession>V5T979</accession>
<proteinExistence type="predicted"/>
<dbReference type="RefSeq" id="WP_023893553.1">
    <property type="nucleotide sequence ID" value="NC_023026.1"/>
</dbReference>
<sequence length="117" mass="11605">MIKKIKSKVCKSSVYKKVAVGTTLVMSSSFAMAAGAGTGDEPVSKILNMLVDKVSGPWGIAAAALGVGGVAGAMIFTGDFQTWGKRLGVTVAGSAIIVGGAKLLEGLGIAGAVMGVF</sequence>
<dbReference type="InterPro" id="IPR007039">
    <property type="entry name" value="TrbC/VirB2"/>
</dbReference>
<protein>
    <recommendedName>
        <fullName evidence="4">Conjugal transfer protein TrbC</fullName>
    </recommendedName>
</protein>
<geneLocation type="plasmid" evidence="3">
    <name>pFNPA10</name>
</geneLocation>
<evidence type="ECO:0000256" key="2">
    <source>
        <dbReference type="SAM" id="SignalP"/>
    </source>
</evidence>
<reference evidence="3" key="1">
    <citation type="journal article" date="2014" name="Genome">
        <title>Comparative analyses of a putative Francisella conjugative element.</title>
        <authorList>
            <person name="Siddaramappa S."/>
            <person name="Challacombe J.F."/>
            <person name="Petersen J.M."/>
            <person name="Pillai S."/>
            <person name="Kuske C.R."/>
        </authorList>
    </citation>
    <scope>NUCLEOTIDE SEQUENCE</scope>
    <source>
        <strain evidence="3">PA10-7858</strain>
        <plasmid evidence="3">pFNPA10</plasmid>
    </source>
</reference>
<keyword evidence="1" id="KW-1133">Transmembrane helix</keyword>
<keyword evidence="1" id="KW-0472">Membrane</keyword>
<feature type="signal peptide" evidence="2">
    <location>
        <begin position="1"/>
        <end position="33"/>
    </location>
</feature>
<feature type="transmembrane region" description="Helical" evidence="1">
    <location>
        <begin position="57"/>
        <end position="76"/>
    </location>
</feature>
<keyword evidence="3" id="KW-0614">Plasmid</keyword>
<evidence type="ECO:0000313" key="3">
    <source>
        <dbReference type="EMBL" id="AHB60772.1"/>
    </source>
</evidence>